<feature type="region of interest" description="Disordered" evidence="1">
    <location>
        <begin position="1"/>
        <end position="37"/>
    </location>
</feature>
<dbReference type="EMBL" id="ML994255">
    <property type="protein sequence ID" value="KAF2197276.1"/>
    <property type="molecule type" value="Genomic_DNA"/>
</dbReference>
<sequence>MTSSGQATNRNQRHVASKKDGNSTGTDSHFKPTTELNQETIEYLLQHPDRSGPKGKTLFELADERQRELNGGKLPKWDVDKDNTPEGMNPFDDDPIGPFGNALLYSFSLATLHLTLDVVVYSQYREDIIWSEIFQRAGTVFPIFFVLVYLLHAQICLRFPIVRNLFFLVVSVAAGCYMVYSGNVNGYFYVMKTAPPVGALWIWSVFEMSLPYALSSILAVVGYLLWNGFEFF</sequence>
<keyword evidence="2" id="KW-0812">Transmembrane</keyword>
<feature type="compositionally biased region" description="Polar residues" evidence="1">
    <location>
        <begin position="1"/>
        <end position="10"/>
    </location>
</feature>
<reference evidence="4" key="1">
    <citation type="journal article" date="2020" name="Stud. Mycol.">
        <title>101 Dothideomycetes genomes: a test case for predicting lifestyles and emergence of pathogens.</title>
        <authorList>
            <person name="Haridas S."/>
            <person name="Albert R."/>
            <person name="Binder M."/>
            <person name="Bloem J."/>
            <person name="Labutti K."/>
            <person name="Salamov A."/>
            <person name="Andreopoulos B."/>
            <person name="Baker S."/>
            <person name="Barry K."/>
            <person name="Bills G."/>
            <person name="Bluhm B."/>
            <person name="Cannon C."/>
            <person name="Castanera R."/>
            <person name="Culley D."/>
            <person name="Daum C."/>
            <person name="Ezra D."/>
            <person name="Gonzalez J."/>
            <person name="Henrissat B."/>
            <person name="Kuo A."/>
            <person name="Liang C."/>
            <person name="Lipzen A."/>
            <person name="Lutzoni F."/>
            <person name="Magnuson J."/>
            <person name="Mondo S."/>
            <person name="Nolan M."/>
            <person name="Ohm R."/>
            <person name="Pangilinan J."/>
            <person name="Park H.-J."/>
            <person name="Ramirez L."/>
            <person name="Alfaro M."/>
            <person name="Sun H."/>
            <person name="Tritt A."/>
            <person name="Yoshinaga Y."/>
            <person name="Zwiers L.-H."/>
            <person name="Turgeon B."/>
            <person name="Goodwin S."/>
            <person name="Spatafora J."/>
            <person name="Crous P."/>
            <person name="Grigoriev I."/>
        </authorList>
    </citation>
    <scope>NUCLEOTIDE SEQUENCE</scope>
    <source>
        <strain evidence="4">ATCC 74209</strain>
    </source>
</reference>
<feature type="transmembrane region" description="Helical" evidence="2">
    <location>
        <begin position="133"/>
        <end position="152"/>
    </location>
</feature>
<dbReference type="AlphaFoldDB" id="A0A9P4JG15"/>
<gene>
    <name evidence="4" type="ORF">GQ43DRAFT_215443</name>
</gene>
<evidence type="ECO:0000256" key="2">
    <source>
        <dbReference type="SAM" id="Phobius"/>
    </source>
</evidence>
<evidence type="ECO:0000259" key="3">
    <source>
        <dbReference type="Pfam" id="PF24841"/>
    </source>
</evidence>
<proteinExistence type="predicted"/>
<name>A0A9P4JG15_9PLEO</name>
<feature type="transmembrane region" description="Helical" evidence="2">
    <location>
        <begin position="200"/>
        <end position="226"/>
    </location>
</feature>
<feature type="domain" description="DUF7719" evidence="3">
    <location>
        <begin position="163"/>
        <end position="230"/>
    </location>
</feature>
<feature type="transmembrane region" description="Helical" evidence="2">
    <location>
        <begin position="164"/>
        <end position="180"/>
    </location>
</feature>
<dbReference type="Proteomes" id="UP000799536">
    <property type="component" value="Unassembled WGS sequence"/>
</dbReference>
<dbReference type="Pfam" id="PF24841">
    <property type="entry name" value="DUF7719"/>
    <property type="match status" value="1"/>
</dbReference>
<protein>
    <recommendedName>
        <fullName evidence="3">DUF7719 domain-containing protein</fullName>
    </recommendedName>
</protein>
<accession>A0A9P4JG15</accession>
<evidence type="ECO:0000313" key="4">
    <source>
        <dbReference type="EMBL" id="KAF2197276.1"/>
    </source>
</evidence>
<dbReference type="InterPro" id="IPR056136">
    <property type="entry name" value="DUF7719"/>
</dbReference>
<keyword evidence="5" id="KW-1185">Reference proteome</keyword>
<organism evidence="4 5">
    <name type="scientific">Delitschia confertaspora ATCC 74209</name>
    <dbReference type="NCBI Taxonomy" id="1513339"/>
    <lineage>
        <taxon>Eukaryota</taxon>
        <taxon>Fungi</taxon>
        <taxon>Dikarya</taxon>
        <taxon>Ascomycota</taxon>
        <taxon>Pezizomycotina</taxon>
        <taxon>Dothideomycetes</taxon>
        <taxon>Pleosporomycetidae</taxon>
        <taxon>Pleosporales</taxon>
        <taxon>Delitschiaceae</taxon>
        <taxon>Delitschia</taxon>
    </lineage>
</organism>
<evidence type="ECO:0000256" key="1">
    <source>
        <dbReference type="SAM" id="MobiDB-lite"/>
    </source>
</evidence>
<keyword evidence="2" id="KW-0472">Membrane</keyword>
<dbReference type="OrthoDB" id="5597489at2759"/>
<comment type="caution">
    <text evidence="4">The sequence shown here is derived from an EMBL/GenBank/DDBJ whole genome shotgun (WGS) entry which is preliminary data.</text>
</comment>
<dbReference type="PANTHER" id="PTHR37846">
    <property type="entry name" value="YALI0B21296P"/>
    <property type="match status" value="1"/>
</dbReference>
<dbReference type="PANTHER" id="PTHR37846:SF1">
    <property type="entry name" value="DEACETYLASE-LIKE PROTEIN"/>
    <property type="match status" value="1"/>
</dbReference>
<evidence type="ECO:0000313" key="5">
    <source>
        <dbReference type="Proteomes" id="UP000799536"/>
    </source>
</evidence>
<keyword evidence="2" id="KW-1133">Transmembrane helix</keyword>